<dbReference type="EMBL" id="HQ728266">
    <property type="protein sequence ID" value="AEJ81570.1"/>
    <property type="molecule type" value="Genomic_DNA"/>
</dbReference>
<dbReference type="KEGG" id="vg:14013739"/>
<sequence length="70" mass="8439">MWNKIRIWYHKKEVRHWQKKIDALFDEYNCGECMINHVTGNKMAKYRDNKAWHIAILRSIDPKFPGGFCG</sequence>
<dbReference type="GeneID" id="14013739"/>
<dbReference type="RefSeq" id="YP_007005787.1">
    <property type="nucleotide sequence ID" value="NC_019514.1"/>
</dbReference>
<name>G0YQE3_9CAUD</name>
<organism evidence="1 2">
    <name type="scientific">Erwinia phage vB_EamP-S6</name>
    <dbReference type="NCBI Taxonomy" id="1051675"/>
    <lineage>
        <taxon>Viruses</taxon>
        <taxon>Duplodnaviria</taxon>
        <taxon>Heunggongvirae</taxon>
        <taxon>Uroviricota</taxon>
        <taxon>Caudoviricetes</taxon>
        <taxon>Schitoviridae</taxon>
        <taxon>Waedenswilvirus</taxon>
        <taxon>Waedenswilvirus S6</taxon>
    </lineage>
</organism>
<evidence type="ECO:0000313" key="2">
    <source>
        <dbReference type="Proteomes" id="UP000008893"/>
    </source>
</evidence>
<reference evidence="1 2" key="1">
    <citation type="journal article" date="2011" name="Appl. Environ. Microbiol.">
        <title>Novel Virulent and Broad-Host-Range Erwinia amylovora Bacteriophages Reveal a High Degree of Mosaicism and a Relationship to Enterobacteriaceae Phages.</title>
        <authorList>
            <person name="Born Y."/>
            <person name="Fieseler L."/>
            <person name="Marazzi J."/>
            <person name="Lurz R."/>
            <person name="Duffy B."/>
            <person name="Loessner M.J."/>
        </authorList>
    </citation>
    <scope>NUCLEOTIDE SEQUENCE [LARGE SCALE GENOMIC DNA]</scope>
</reference>
<keyword evidence="2" id="KW-1185">Reference proteome</keyword>
<accession>G0YQE3</accession>
<proteinExistence type="predicted"/>
<protein>
    <submittedName>
        <fullName evidence="1">Gp051</fullName>
    </submittedName>
</protein>
<dbReference type="Proteomes" id="UP000008893">
    <property type="component" value="Segment"/>
</dbReference>
<evidence type="ECO:0000313" key="1">
    <source>
        <dbReference type="EMBL" id="AEJ81570.1"/>
    </source>
</evidence>